<accession>A0A9Q1EDJ3</accession>
<keyword evidence="3" id="KW-1185">Reference proteome</keyword>
<feature type="compositionally biased region" description="Polar residues" evidence="1">
    <location>
        <begin position="1"/>
        <end position="11"/>
    </location>
</feature>
<gene>
    <name evidence="2" type="ORF">SKAU_G00379740</name>
</gene>
<name>A0A9Q1EDJ3_SYNKA</name>
<feature type="region of interest" description="Disordered" evidence="1">
    <location>
        <begin position="1"/>
        <end position="33"/>
    </location>
</feature>
<protein>
    <submittedName>
        <fullName evidence="2">Uncharacterized protein</fullName>
    </submittedName>
</protein>
<reference evidence="2" key="1">
    <citation type="journal article" date="2023" name="Science">
        <title>Genome structures resolve the early diversification of teleost fishes.</title>
        <authorList>
            <person name="Parey E."/>
            <person name="Louis A."/>
            <person name="Montfort J."/>
            <person name="Bouchez O."/>
            <person name="Roques C."/>
            <person name="Iampietro C."/>
            <person name="Lluch J."/>
            <person name="Castinel A."/>
            <person name="Donnadieu C."/>
            <person name="Desvignes T."/>
            <person name="Floi Bucao C."/>
            <person name="Jouanno E."/>
            <person name="Wen M."/>
            <person name="Mejri S."/>
            <person name="Dirks R."/>
            <person name="Jansen H."/>
            <person name="Henkel C."/>
            <person name="Chen W.J."/>
            <person name="Zahm M."/>
            <person name="Cabau C."/>
            <person name="Klopp C."/>
            <person name="Thompson A.W."/>
            <person name="Robinson-Rechavi M."/>
            <person name="Braasch I."/>
            <person name="Lecointre G."/>
            <person name="Bobe J."/>
            <person name="Postlethwait J.H."/>
            <person name="Berthelot C."/>
            <person name="Roest Crollius H."/>
            <person name="Guiguen Y."/>
        </authorList>
    </citation>
    <scope>NUCLEOTIDE SEQUENCE</scope>
    <source>
        <strain evidence="2">WJC10195</strain>
    </source>
</reference>
<comment type="caution">
    <text evidence="2">The sequence shown here is derived from an EMBL/GenBank/DDBJ whole genome shotgun (WGS) entry which is preliminary data.</text>
</comment>
<dbReference type="EMBL" id="JAINUF010000019">
    <property type="protein sequence ID" value="KAJ8336754.1"/>
    <property type="molecule type" value="Genomic_DNA"/>
</dbReference>
<evidence type="ECO:0000256" key="1">
    <source>
        <dbReference type="SAM" id="MobiDB-lite"/>
    </source>
</evidence>
<dbReference type="Proteomes" id="UP001152622">
    <property type="component" value="Chromosome 19"/>
</dbReference>
<proteinExistence type="predicted"/>
<dbReference type="AlphaFoldDB" id="A0A9Q1EDJ3"/>
<organism evidence="2 3">
    <name type="scientific">Synaphobranchus kaupii</name>
    <name type="common">Kaup's arrowtooth eel</name>
    <dbReference type="NCBI Taxonomy" id="118154"/>
    <lineage>
        <taxon>Eukaryota</taxon>
        <taxon>Metazoa</taxon>
        <taxon>Chordata</taxon>
        <taxon>Craniata</taxon>
        <taxon>Vertebrata</taxon>
        <taxon>Euteleostomi</taxon>
        <taxon>Actinopterygii</taxon>
        <taxon>Neopterygii</taxon>
        <taxon>Teleostei</taxon>
        <taxon>Anguilliformes</taxon>
        <taxon>Synaphobranchidae</taxon>
        <taxon>Synaphobranchus</taxon>
    </lineage>
</organism>
<sequence>MAASGAATQGPVTIWPPSALSETPDAPRGLASPPARTRLAVSRARLPPPATSPAVDTGVFELKTFLDTGLDRLPLCDSSWR</sequence>
<evidence type="ECO:0000313" key="3">
    <source>
        <dbReference type="Proteomes" id="UP001152622"/>
    </source>
</evidence>
<evidence type="ECO:0000313" key="2">
    <source>
        <dbReference type="EMBL" id="KAJ8336754.1"/>
    </source>
</evidence>